<dbReference type="InterPro" id="IPR018356">
    <property type="entry name" value="Tscrpt_reg_HTH_DeoR_CS"/>
</dbReference>
<dbReference type="Proteomes" id="UP001595841">
    <property type="component" value="Unassembled WGS sequence"/>
</dbReference>
<dbReference type="PANTHER" id="PTHR30363:SF44">
    <property type="entry name" value="AGA OPERON TRANSCRIPTIONAL REPRESSOR-RELATED"/>
    <property type="match status" value="1"/>
</dbReference>
<keyword evidence="2 5" id="KW-0238">DNA-binding</keyword>
<dbReference type="InterPro" id="IPR036388">
    <property type="entry name" value="WH-like_DNA-bd_sf"/>
</dbReference>
<evidence type="ECO:0000256" key="3">
    <source>
        <dbReference type="ARBA" id="ARBA00023163"/>
    </source>
</evidence>
<dbReference type="SUPFAM" id="SSF46785">
    <property type="entry name" value="Winged helix' DNA-binding domain"/>
    <property type="match status" value="1"/>
</dbReference>
<keyword evidence="3" id="KW-0804">Transcription</keyword>
<dbReference type="EMBL" id="JBHSCL010000004">
    <property type="protein sequence ID" value="MFC4219723.1"/>
    <property type="molecule type" value="Genomic_DNA"/>
</dbReference>
<organism evidence="5 6">
    <name type="scientific">Flagellimonas marina</name>
    <dbReference type="NCBI Taxonomy" id="1775168"/>
    <lineage>
        <taxon>Bacteria</taxon>
        <taxon>Pseudomonadati</taxon>
        <taxon>Bacteroidota</taxon>
        <taxon>Flavobacteriia</taxon>
        <taxon>Flavobacteriales</taxon>
        <taxon>Flavobacteriaceae</taxon>
        <taxon>Flagellimonas</taxon>
    </lineage>
</organism>
<protein>
    <submittedName>
        <fullName evidence="5">DeoR/GlpR family DNA-binding transcription regulator</fullName>
    </submittedName>
</protein>
<proteinExistence type="predicted"/>
<dbReference type="Gene3D" id="3.40.50.1360">
    <property type="match status" value="1"/>
</dbReference>
<gene>
    <name evidence="5" type="ORF">ACFOWS_06250</name>
</gene>
<dbReference type="InterPro" id="IPR001034">
    <property type="entry name" value="DeoR_HTH"/>
</dbReference>
<dbReference type="InterPro" id="IPR050313">
    <property type="entry name" value="Carb_Metab_HTH_regulators"/>
</dbReference>
<dbReference type="RefSeq" id="WP_366588017.1">
    <property type="nucleotide sequence ID" value="NZ_JBHSCL010000004.1"/>
</dbReference>
<dbReference type="Pfam" id="PF00455">
    <property type="entry name" value="DeoRC"/>
    <property type="match status" value="1"/>
</dbReference>
<comment type="caution">
    <text evidence="5">The sequence shown here is derived from an EMBL/GenBank/DDBJ whole genome shotgun (WGS) entry which is preliminary data.</text>
</comment>
<dbReference type="SMART" id="SM01134">
    <property type="entry name" value="DeoRC"/>
    <property type="match status" value="1"/>
</dbReference>
<evidence type="ECO:0000256" key="2">
    <source>
        <dbReference type="ARBA" id="ARBA00023125"/>
    </source>
</evidence>
<reference evidence="6" key="1">
    <citation type="journal article" date="2019" name="Int. J. Syst. Evol. Microbiol.">
        <title>The Global Catalogue of Microorganisms (GCM) 10K type strain sequencing project: providing services to taxonomists for standard genome sequencing and annotation.</title>
        <authorList>
            <consortium name="The Broad Institute Genomics Platform"/>
            <consortium name="The Broad Institute Genome Sequencing Center for Infectious Disease"/>
            <person name="Wu L."/>
            <person name="Ma J."/>
        </authorList>
    </citation>
    <scope>NUCLEOTIDE SEQUENCE [LARGE SCALE GENOMIC DNA]</scope>
    <source>
        <strain evidence="6">CGMCC 1.15774</strain>
    </source>
</reference>
<evidence type="ECO:0000313" key="6">
    <source>
        <dbReference type="Proteomes" id="UP001595841"/>
    </source>
</evidence>
<dbReference type="PANTHER" id="PTHR30363">
    <property type="entry name" value="HTH-TYPE TRANSCRIPTIONAL REGULATOR SRLR-RELATED"/>
    <property type="match status" value="1"/>
</dbReference>
<sequence length="248" mass="27792">MLKEERHQVILNEVRIHNKVLLTDIAELLKVSPDTVRRDIKELHDDNKLKRVHGGAISLGFNHYNYVNREIYSLEEKSKIAEKAVSILKAGQVVLLSGGTTNLEIARLIPPYLKITCFTPSLPIAMQLLPKPNIEIIFIGGKVNKDSQITIGGKPIGFLSELKVDVCFLGVNSMHPTDGITEFDWEVVQLKKAMIKASKKVVVPSISEKINSTQRYKICDIDSINVLATELDKSDPILEPYRGKIELL</sequence>
<accession>A0ABV8PI68</accession>
<dbReference type="Gene3D" id="1.10.10.10">
    <property type="entry name" value="Winged helix-like DNA-binding domain superfamily/Winged helix DNA-binding domain"/>
    <property type="match status" value="1"/>
</dbReference>
<name>A0ABV8PI68_9FLAO</name>
<evidence type="ECO:0000256" key="1">
    <source>
        <dbReference type="ARBA" id="ARBA00023015"/>
    </source>
</evidence>
<dbReference type="SUPFAM" id="SSF100950">
    <property type="entry name" value="NagB/RpiA/CoA transferase-like"/>
    <property type="match status" value="1"/>
</dbReference>
<dbReference type="InterPro" id="IPR014036">
    <property type="entry name" value="DeoR-like_C"/>
</dbReference>
<dbReference type="SMART" id="SM00420">
    <property type="entry name" value="HTH_DEOR"/>
    <property type="match status" value="1"/>
</dbReference>
<dbReference type="Pfam" id="PF08220">
    <property type="entry name" value="HTH_DeoR"/>
    <property type="match status" value="1"/>
</dbReference>
<dbReference type="InterPro" id="IPR036390">
    <property type="entry name" value="WH_DNA-bd_sf"/>
</dbReference>
<dbReference type="PRINTS" id="PR00037">
    <property type="entry name" value="HTHLACR"/>
</dbReference>
<keyword evidence="6" id="KW-1185">Reference proteome</keyword>
<feature type="domain" description="HTH deoR-type" evidence="4">
    <location>
        <begin position="3"/>
        <end position="58"/>
    </location>
</feature>
<dbReference type="GO" id="GO:0003677">
    <property type="term" value="F:DNA binding"/>
    <property type="evidence" value="ECO:0007669"/>
    <property type="project" value="UniProtKB-KW"/>
</dbReference>
<evidence type="ECO:0000313" key="5">
    <source>
        <dbReference type="EMBL" id="MFC4219723.1"/>
    </source>
</evidence>
<keyword evidence="1" id="KW-0805">Transcription regulation</keyword>
<evidence type="ECO:0000259" key="4">
    <source>
        <dbReference type="PROSITE" id="PS51000"/>
    </source>
</evidence>
<dbReference type="PROSITE" id="PS00894">
    <property type="entry name" value="HTH_DEOR_1"/>
    <property type="match status" value="1"/>
</dbReference>
<dbReference type="InterPro" id="IPR037171">
    <property type="entry name" value="NagB/RpiA_transferase-like"/>
</dbReference>
<dbReference type="PROSITE" id="PS51000">
    <property type="entry name" value="HTH_DEOR_2"/>
    <property type="match status" value="1"/>
</dbReference>